<keyword evidence="3" id="KW-1185">Reference proteome</keyword>
<organism evidence="2 3">
    <name type="scientific">Sinorhizobium saheli</name>
    <dbReference type="NCBI Taxonomy" id="36856"/>
    <lineage>
        <taxon>Bacteria</taxon>
        <taxon>Pseudomonadati</taxon>
        <taxon>Pseudomonadota</taxon>
        <taxon>Alphaproteobacteria</taxon>
        <taxon>Hyphomicrobiales</taxon>
        <taxon>Rhizobiaceae</taxon>
        <taxon>Sinorhizobium/Ensifer group</taxon>
        <taxon>Sinorhizobium</taxon>
    </lineage>
</organism>
<feature type="signal peptide" evidence="1">
    <location>
        <begin position="1"/>
        <end position="26"/>
    </location>
</feature>
<gene>
    <name evidence="2" type="ORF">ATB98_00205</name>
</gene>
<dbReference type="RefSeq" id="WP_084435512.1">
    <property type="nucleotide sequence ID" value="NZ_LNQB01000075.1"/>
</dbReference>
<evidence type="ECO:0008006" key="4">
    <source>
        <dbReference type="Google" id="ProtNLM"/>
    </source>
</evidence>
<keyword evidence="1" id="KW-0732">Signal</keyword>
<dbReference type="EMBL" id="LNQB01000075">
    <property type="protein sequence ID" value="OAP44136.1"/>
    <property type="molecule type" value="Genomic_DNA"/>
</dbReference>
<dbReference type="STRING" id="36856.ATB98_00205"/>
<evidence type="ECO:0000313" key="3">
    <source>
        <dbReference type="Proteomes" id="UP000078507"/>
    </source>
</evidence>
<dbReference type="OrthoDB" id="6159094at2"/>
<accession>A0A178Y9N6</accession>
<sequence>MRWLSLKCIIPAAAIVAAVLASSAVAAQGDDPDWPCIQRKVPELSLAQIWSGAALPQSAADWSRDADTSALVAELAARRVPLPEAEQKIRAYAEGLPKDDRQRRLTMLLQGLFDHMNRERADVIAGIGRYARTQRDMAEVLRREASAVEALRAKADADPNEVALRNDRLVLRTRIFQERAQSLTFVCEVPTLIEQRLYALARTIAETLNAK</sequence>
<evidence type="ECO:0000313" key="2">
    <source>
        <dbReference type="EMBL" id="OAP44136.1"/>
    </source>
</evidence>
<protein>
    <recommendedName>
        <fullName evidence="4">Secreted protein</fullName>
    </recommendedName>
</protein>
<reference evidence="2 3" key="1">
    <citation type="submission" date="2015-11" db="EMBL/GenBank/DDBJ databases">
        <title>Ensifer anhuiense sp. nov., an effective nitrogen fixation bacterium with Glycine soja.</title>
        <authorList>
            <person name="Yan H."/>
            <person name="Chen W."/>
        </authorList>
    </citation>
    <scope>NUCLEOTIDE SEQUENCE [LARGE SCALE GENOMIC DNA]</scope>
    <source>
        <strain evidence="2 3">LMG 7837</strain>
    </source>
</reference>
<evidence type="ECO:0000256" key="1">
    <source>
        <dbReference type="SAM" id="SignalP"/>
    </source>
</evidence>
<dbReference type="Proteomes" id="UP000078507">
    <property type="component" value="Unassembled WGS sequence"/>
</dbReference>
<feature type="chain" id="PRO_5008097634" description="Secreted protein" evidence="1">
    <location>
        <begin position="27"/>
        <end position="211"/>
    </location>
</feature>
<proteinExistence type="predicted"/>
<name>A0A178Y9N6_SINSA</name>
<comment type="caution">
    <text evidence="2">The sequence shown here is derived from an EMBL/GenBank/DDBJ whole genome shotgun (WGS) entry which is preliminary data.</text>
</comment>
<dbReference type="AlphaFoldDB" id="A0A178Y9N6"/>